<proteinExistence type="predicted"/>
<keyword evidence="2" id="KW-1185">Reference proteome</keyword>
<dbReference type="Gene3D" id="3.10.129.10">
    <property type="entry name" value="Hotdog Thioesterase"/>
    <property type="match status" value="1"/>
</dbReference>
<dbReference type="Proteomes" id="UP000318801">
    <property type="component" value="Unassembled WGS sequence"/>
</dbReference>
<evidence type="ECO:0000313" key="2">
    <source>
        <dbReference type="Proteomes" id="UP000318801"/>
    </source>
</evidence>
<protein>
    <submittedName>
        <fullName evidence="1">Acyl-CoA thioesterase</fullName>
    </submittedName>
</protein>
<dbReference type="EMBL" id="VHLG01000010">
    <property type="protein sequence ID" value="TPW29085.1"/>
    <property type="molecule type" value="Genomic_DNA"/>
</dbReference>
<gene>
    <name evidence="1" type="ORF">FJU08_14615</name>
</gene>
<dbReference type="OrthoDB" id="3727779at2"/>
<dbReference type="PANTHER" id="PTHR12475">
    <property type="match status" value="1"/>
</dbReference>
<dbReference type="CDD" id="cd00586">
    <property type="entry name" value="4HBT"/>
    <property type="match status" value="1"/>
</dbReference>
<name>A0A506U807_9HYPH</name>
<dbReference type="InterPro" id="IPR051490">
    <property type="entry name" value="THEM6_lcsJ_thioesterase"/>
</dbReference>
<dbReference type="InterPro" id="IPR029069">
    <property type="entry name" value="HotDog_dom_sf"/>
</dbReference>
<sequence length="181" mass="20537">MYVWRRLLMTIGRSRFQPKLQPPQDISTVWLRVWPQDLDLNMHVNNGRYLTLMDIGRMDLLFRSGLAQNMRRNRWIPVLTGLNARYRRSLGLFSRFALETEIVGWTQHSLFMEHRIVTAKGELAASAVVRAVVLKPGDSKEKVTTAEFFAPLGCLPESPALPETCLLLLSPSERAAMASAA</sequence>
<reference evidence="1 2" key="1">
    <citation type="submission" date="2019-06" db="EMBL/GenBank/DDBJ databases">
        <authorList>
            <person name="Li M."/>
        </authorList>
    </citation>
    <scope>NUCLEOTIDE SEQUENCE [LARGE SCALE GENOMIC DNA]</scope>
    <source>
        <strain evidence="1 2">BGMRC2036</strain>
    </source>
</reference>
<comment type="caution">
    <text evidence="1">The sequence shown here is derived from an EMBL/GenBank/DDBJ whole genome shotgun (WGS) entry which is preliminary data.</text>
</comment>
<dbReference type="Pfam" id="PF13279">
    <property type="entry name" value="4HBT_2"/>
    <property type="match status" value="1"/>
</dbReference>
<dbReference type="AlphaFoldDB" id="A0A506U807"/>
<accession>A0A506U807</accession>
<dbReference type="SUPFAM" id="SSF54637">
    <property type="entry name" value="Thioesterase/thiol ester dehydrase-isomerase"/>
    <property type="match status" value="1"/>
</dbReference>
<dbReference type="PANTHER" id="PTHR12475:SF4">
    <property type="entry name" value="PROTEIN THEM6"/>
    <property type="match status" value="1"/>
</dbReference>
<evidence type="ECO:0000313" key="1">
    <source>
        <dbReference type="EMBL" id="TPW29085.1"/>
    </source>
</evidence>
<organism evidence="1 2">
    <name type="scientific">Martelella alba</name>
    <dbReference type="NCBI Taxonomy" id="2590451"/>
    <lineage>
        <taxon>Bacteria</taxon>
        <taxon>Pseudomonadati</taxon>
        <taxon>Pseudomonadota</taxon>
        <taxon>Alphaproteobacteria</taxon>
        <taxon>Hyphomicrobiales</taxon>
        <taxon>Aurantimonadaceae</taxon>
        <taxon>Martelella</taxon>
    </lineage>
</organism>